<evidence type="ECO:0000313" key="2">
    <source>
        <dbReference type="Proteomes" id="UP000093925"/>
    </source>
</evidence>
<dbReference type="Proteomes" id="UP000093925">
    <property type="component" value="Unassembled WGS sequence"/>
</dbReference>
<gene>
    <name evidence="1" type="ORF">A5640_09600</name>
</gene>
<accession>A0A1A3KNL8</accession>
<organism evidence="1 2">
    <name type="scientific">Mycobacterium asiaticum</name>
    <dbReference type="NCBI Taxonomy" id="1790"/>
    <lineage>
        <taxon>Bacteria</taxon>
        <taxon>Bacillati</taxon>
        <taxon>Actinomycetota</taxon>
        <taxon>Actinomycetes</taxon>
        <taxon>Mycobacteriales</taxon>
        <taxon>Mycobacteriaceae</taxon>
        <taxon>Mycobacterium</taxon>
    </lineage>
</organism>
<sequence>MTFNLATLSVREVREHAQLLRTGGWGHRGDRAVKGTAAWNVLTRDLIVPPPRQVIIDRPVGEPARSSVTHR</sequence>
<comment type="caution">
    <text evidence="1">The sequence shown here is derived from an EMBL/GenBank/DDBJ whole genome shotgun (WGS) entry which is preliminary data.</text>
</comment>
<dbReference type="AlphaFoldDB" id="A0A1A3KNL8"/>
<proteinExistence type="predicted"/>
<dbReference type="EMBL" id="LZLM01000058">
    <property type="protein sequence ID" value="OBJ86615.1"/>
    <property type="molecule type" value="Genomic_DNA"/>
</dbReference>
<reference evidence="1 2" key="1">
    <citation type="submission" date="2016-06" db="EMBL/GenBank/DDBJ databases">
        <authorList>
            <person name="Kjaerup R.B."/>
            <person name="Dalgaard T.S."/>
            <person name="Juul-Madsen H.R."/>
        </authorList>
    </citation>
    <scope>NUCLEOTIDE SEQUENCE [LARGE SCALE GENOMIC DNA]</scope>
    <source>
        <strain evidence="1 2">1276495.2</strain>
    </source>
</reference>
<protein>
    <submittedName>
        <fullName evidence="1">Uncharacterized protein</fullName>
    </submittedName>
</protein>
<name>A0A1A3KNL8_MYCAS</name>
<evidence type="ECO:0000313" key="1">
    <source>
        <dbReference type="EMBL" id="OBJ86615.1"/>
    </source>
</evidence>